<protein>
    <submittedName>
        <fullName evidence="1">Uncharacterized protein</fullName>
    </submittedName>
</protein>
<reference evidence="1" key="1">
    <citation type="submission" date="2023-10" db="EMBL/GenBank/DDBJ databases">
        <authorList>
            <person name="Rodriguez Cubillos JULIANA M."/>
            <person name="De Vega J."/>
        </authorList>
    </citation>
    <scope>NUCLEOTIDE SEQUENCE</scope>
</reference>
<proteinExistence type="predicted"/>
<gene>
    <name evidence="1" type="ORF">MILVUS5_LOCUS18853</name>
</gene>
<comment type="caution">
    <text evidence="1">The sequence shown here is derived from an EMBL/GenBank/DDBJ whole genome shotgun (WGS) entry which is preliminary data.</text>
</comment>
<organism evidence="1 2">
    <name type="scientific">Trifolium pratense</name>
    <name type="common">Red clover</name>
    <dbReference type="NCBI Taxonomy" id="57577"/>
    <lineage>
        <taxon>Eukaryota</taxon>
        <taxon>Viridiplantae</taxon>
        <taxon>Streptophyta</taxon>
        <taxon>Embryophyta</taxon>
        <taxon>Tracheophyta</taxon>
        <taxon>Spermatophyta</taxon>
        <taxon>Magnoliopsida</taxon>
        <taxon>eudicotyledons</taxon>
        <taxon>Gunneridae</taxon>
        <taxon>Pentapetalae</taxon>
        <taxon>rosids</taxon>
        <taxon>fabids</taxon>
        <taxon>Fabales</taxon>
        <taxon>Fabaceae</taxon>
        <taxon>Papilionoideae</taxon>
        <taxon>50 kb inversion clade</taxon>
        <taxon>NPAAA clade</taxon>
        <taxon>Hologalegina</taxon>
        <taxon>IRL clade</taxon>
        <taxon>Trifolieae</taxon>
        <taxon>Trifolium</taxon>
    </lineage>
</organism>
<name>A0ACB0K2C8_TRIPR</name>
<dbReference type="Proteomes" id="UP001177021">
    <property type="component" value="Unassembled WGS sequence"/>
</dbReference>
<accession>A0ACB0K2C8</accession>
<sequence length="701" mass="77931">MARTKNTGRFPAPIPPPSTGNQSPSLPPVPPSSPISETISERFTTAPNSDTEINQQNQANPSVELGNTEKIIAETIMKLSQEDVSKSIPQSSNTVPKPFIVYTKSKSKSTKIPQVRRSARLLSGSGTKKPVIDNTIYEVNDSDSEELETTSLTRHTKPLSQIVEPSKSTQTTKSAPVKTRTPSKAFLDHLEKYVAEKGKTSSSEEEEAEKNSDGEKGKSPEIEEPTLTQLLPKNMVIPLIHYSEREDFDLFWNGKPVPSCRYYDFANLASGGIDVMKLTESQGWTHLFRMRETVYPRVVQAFYFNAKVDPENDLIKSTLRNVEIKLTPEILGKYLNLPIDGAKLIGDTWYSEAQVKKEDLIQEMFVAEGTKLPQPPASYLKTEYKVLFNMVQNHIFPRIADEPTVGEKRKREVFEADKNLSATGTAEQSENILKLAPSANPSLEPTPTISVPFVDLDVSLGFDSSFGLSNQPTLSQNAAQVLEGLTTNPRFTNKALFSPPFYDSQSSSDFLKSLLKIPSPEPSQLQIPLYSAGNSLPSFPPHFGSLKSFCSSGQNIEDAAAHADNPAAAGPSTRPKRTKMEKDVSKTKRETTKILEAMMQQNNLLMHIMLEQQNYRTWLCDHVCPLLNIPHPPAHPPPHIPEFPQPENDPSSDASSPTVWFYSQAKATTDQPLELFNSCTPQRRKDEGSSLWLVQSRLFQD</sequence>
<evidence type="ECO:0000313" key="1">
    <source>
        <dbReference type="EMBL" id="CAJ2651170.1"/>
    </source>
</evidence>
<dbReference type="EMBL" id="CASHSV030000110">
    <property type="protein sequence ID" value="CAJ2651170.1"/>
    <property type="molecule type" value="Genomic_DNA"/>
</dbReference>
<keyword evidence="2" id="KW-1185">Reference proteome</keyword>
<evidence type="ECO:0000313" key="2">
    <source>
        <dbReference type="Proteomes" id="UP001177021"/>
    </source>
</evidence>